<dbReference type="PANTHER" id="PTHR14969:SF13">
    <property type="entry name" value="AT30094P"/>
    <property type="match status" value="1"/>
</dbReference>
<gene>
    <name evidence="2" type="ORF">BG04_943</name>
</gene>
<name>A0A0B6AEF9_PRIM2</name>
<dbReference type="Proteomes" id="UP000031829">
    <property type="component" value="Chromosome"/>
</dbReference>
<dbReference type="CDD" id="cd03392">
    <property type="entry name" value="PAP2_like_2"/>
    <property type="match status" value="1"/>
</dbReference>
<protein>
    <submittedName>
        <fullName evidence="2">PAP2 superfamily protein</fullName>
    </submittedName>
</protein>
<evidence type="ECO:0000259" key="1">
    <source>
        <dbReference type="SMART" id="SM00014"/>
    </source>
</evidence>
<dbReference type="GeneID" id="93644423"/>
<dbReference type="RefSeq" id="WP_034649382.1">
    <property type="nucleotide sequence ID" value="NZ_BCVB01000001.1"/>
</dbReference>
<accession>A0A0B6AEF9</accession>
<dbReference type="SUPFAM" id="SSF48317">
    <property type="entry name" value="Acid phosphatase/Vanadium-dependent haloperoxidase"/>
    <property type="match status" value="1"/>
</dbReference>
<organism evidence="2 3">
    <name type="scientific">Priestia megaterium (strain ATCC 14581 / DSM 32 / CCUG 1817 / JCM 2506 / NBRC 15308 / NCIMB 9376 / NCTC 10342 / NRRL B-14308 / VKM B-512 / Ford 19)</name>
    <name type="common">Bacillus megaterium</name>
    <dbReference type="NCBI Taxonomy" id="1348623"/>
    <lineage>
        <taxon>Bacteria</taxon>
        <taxon>Bacillati</taxon>
        <taxon>Bacillota</taxon>
        <taxon>Bacilli</taxon>
        <taxon>Bacillales</taxon>
        <taxon>Bacillaceae</taxon>
        <taxon>Priestia</taxon>
    </lineage>
</organism>
<dbReference type="PANTHER" id="PTHR14969">
    <property type="entry name" value="SPHINGOSINE-1-PHOSPHATE PHOSPHOHYDROLASE"/>
    <property type="match status" value="1"/>
</dbReference>
<dbReference type="Gene3D" id="1.20.144.10">
    <property type="entry name" value="Phosphatidic acid phosphatase type 2/haloperoxidase"/>
    <property type="match status" value="2"/>
</dbReference>
<dbReference type="SMART" id="SM00014">
    <property type="entry name" value="acidPPc"/>
    <property type="match status" value="1"/>
</dbReference>
<evidence type="ECO:0000313" key="3">
    <source>
        <dbReference type="Proteomes" id="UP000031829"/>
    </source>
</evidence>
<feature type="domain" description="Phosphatidic acid phosphatase type 2/haloperoxidase" evidence="1">
    <location>
        <begin position="86"/>
        <end position="198"/>
    </location>
</feature>
<sequence length="208" mass="23853">MVNRTTKYSLFIVSLLAFFLLILFTFNTPWVKQLDFNVLHTIEGWRTDTLTPIIIFITTVGSWYVTAPIWFAIIVLLLYKRKGLLVLYITLVFWGVRALNWGLKEIFARPRPDWSQVVPASHYSFPSGHAMNSMAFYSGILLLIWMYTRSRAVKTAAACVIAIVILLIGFSRLYLGVHFLTDILAGYCLGLAWSLGVYLLSKRLYNQK</sequence>
<dbReference type="HOGENOM" id="CLU_072573_3_3_9"/>
<dbReference type="AlphaFoldDB" id="A0A0B6AEF9"/>
<evidence type="ECO:0000313" key="2">
    <source>
        <dbReference type="EMBL" id="AJI23290.1"/>
    </source>
</evidence>
<dbReference type="EMBL" id="CP009920">
    <property type="protein sequence ID" value="AJI23290.1"/>
    <property type="molecule type" value="Genomic_DNA"/>
</dbReference>
<dbReference type="InterPro" id="IPR000326">
    <property type="entry name" value="PAP2/HPO"/>
</dbReference>
<reference evidence="2 3" key="1">
    <citation type="journal article" date="2015" name="Genome Announc.">
        <title>Complete genome sequences for 35 biothreat assay-relevant bacillus species.</title>
        <authorList>
            <person name="Johnson S.L."/>
            <person name="Daligault H.E."/>
            <person name="Davenport K.W."/>
            <person name="Jaissle J."/>
            <person name="Frey K.G."/>
            <person name="Ladner J.T."/>
            <person name="Broomall S.M."/>
            <person name="Bishop-Lilly K.A."/>
            <person name="Bruce D.C."/>
            <person name="Gibbons H.S."/>
            <person name="Coyne S.R."/>
            <person name="Lo C.C."/>
            <person name="Meincke L."/>
            <person name="Munk A.C."/>
            <person name="Koroleva G.I."/>
            <person name="Rosenzweig C.N."/>
            <person name="Palacios G.F."/>
            <person name="Redden C.L."/>
            <person name="Minogue T.D."/>
            <person name="Chain P.S."/>
        </authorList>
    </citation>
    <scope>NUCLEOTIDE SEQUENCE [LARGE SCALE GENOMIC DNA]</scope>
    <source>
        <strain evidence="3">ATCC 14581 / DSM 32 / JCM 2506 / NBRC 15308 / NCIMB 9376 / NCTC 10342 / NRRL B-14308 / VKM B-512</strain>
    </source>
</reference>
<dbReference type="KEGG" id="bmeg:BG04_943"/>
<dbReference type="Pfam" id="PF01569">
    <property type="entry name" value="PAP2"/>
    <property type="match status" value="1"/>
</dbReference>
<dbReference type="InterPro" id="IPR036938">
    <property type="entry name" value="PAP2/HPO_sf"/>
</dbReference>
<proteinExistence type="predicted"/>